<sequence>MKKDNYPSWLVSLEIAKELKEIGFKEKCLCYWHEYFHRIECSTDDEDRLCPEYYDYNTDESTTSLPTWEQVFEWFREKGYHGVIAARGEDGENEYSYCIDYLNELSSDFEQDSHLTYEEAREALVKALIRTYKSEQL</sequence>
<dbReference type="Proteomes" id="UP001324270">
    <property type="component" value="Unassembled WGS sequence"/>
</dbReference>
<keyword evidence="2" id="KW-1185">Reference proteome</keyword>
<proteinExistence type="predicted"/>
<dbReference type="RefSeq" id="WP_323978565.1">
    <property type="nucleotide sequence ID" value="NZ_JAYKBV010000001.1"/>
</dbReference>
<evidence type="ECO:0000313" key="2">
    <source>
        <dbReference type="Proteomes" id="UP001324270"/>
    </source>
</evidence>
<name>A0ABU5Y850_9FLAO</name>
<accession>A0ABU5Y850</accession>
<dbReference type="EMBL" id="JAYKBV010000001">
    <property type="protein sequence ID" value="MEB3039164.1"/>
    <property type="molecule type" value="Genomic_DNA"/>
</dbReference>
<organism evidence="1 2">
    <name type="scientific">Capnocytophaga gingivalis</name>
    <dbReference type="NCBI Taxonomy" id="1017"/>
    <lineage>
        <taxon>Bacteria</taxon>
        <taxon>Pseudomonadati</taxon>
        <taxon>Bacteroidota</taxon>
        <taxon>Flavobacteriia</taxon>
        <taxon>Flavobacteriales</taxon>
        <taxon>Flavobacteriaceae</taxon>
        <taxon>Capnocytophaga</taxon>
    </lineage>
</organism>
<reference evidence="1 2" key="1">
    <citation type="submission" date="2023-12" db="EMBL/GenBank/DDBJ databases">
        <title>Genomic sequences of Capnocytophaga and Parvimonas strains.</title>
        <authorList>
            <person name="Watt R.M."/>
            <person name="Wang M."/>
            <person name="Yang T."/>
            <person name="Tong W.M."/>
        </authorList>
    </citation>
    <scope>NUCLEOTIDE SEQUENCE [LARGE SCALE GENOMIC DNA]</scope>
    <source>
        <strain evidence="1 2">CCUG 13156</strain>
    </source>
</reference>
<evidence type="ECO:0008006" key="3">
    <source>
        <dbReference type="Google" id="ProtNLM"/>
    </source>
</evidence>
<comment type="caution">
    <text evidence="1">The sequence shown here is derived from an EMBL/GenBank/DDBJ whole genome shotgun (WGS) entry which is preliminary data.</text>
</comment>
<gene>
    <name evidence="1" type="ORF">VJJ49_00445</name>
</gene>
<evidence type="ECO:0000313" key="1">
    <source>
        <dbReference type="EMBL" id="MEB3039164.1"/>
    </source>
</evidence>
<protein>
    <recommendedName>
        <fullName evidence="3">CDI immunity protein domain-containing protein</fullName>
    </recommendedName>
</protein>